<gene>
    <name evidence="2" type="ORF">IAA64_10055</name>
</gene>
<reference evidence="2" key="1">
    <citation type="submission" date="2020-10" db="EMBL/GenBank/DDBJ databases">
        <authorList>
            <person name="Gilroy R."/>
        </authorList>
    </citation>
    <scope>NUCLEOTIDE SEQUENCE</scope>
    <source>
        <strain evidence="2">CHK183-6373</strain>
    </source>
</reference>
<dbReference type="EMBL" id="DVOT01000181">
    <property type="protein sequence ID" value="HIV28306.1"/>
    <property type="molecule type" value="Genomic_DNA"/>
</dbReference>
<accession>A0A9D1P839</accession>
<dbReference type="PANTHER" id="PTHR35902">
    <property type="entry name" value="S-LAYER DOMAIN-LIKE PROTEIN-RELATED"/>
    <property type="match status" value="1"/>
</dbReference>
<dbReference type="AlphaFoldDB" id="A0A9D1P839"/>
<proteinExistence type="predicted"/>
<dbReference type="Proteomes" id="UP000886884">
    <property type="component" value="Unassembled WGS sequence"/>
</dbReference>
<feature type="transmembrane region" description="Helical" evidence="1">
    <location>
        <begin position="497"/>
        <end position="521"/>
    </location>
</feature>
<comment type="caution">
    <text evidence="2">The sequence shown here is derived from an EMBL/GenBank/DDBJ whole genome shotgun (WGS) entry which is preliminary data.</text>
</comment>
<keyword evidence="1" id="KW-0812">Transmembrane</keyword>
<sequence>MKNVFERAAGRAADSAATDFRAGSHFPARLIARALFWLLPLLFLLGAPCLASETGLVLSGYLTPGELVVPGEVTLSLTLQNTSDEAIFNVRIFMQTASGADEISRYDAIAAGEIVEATQVVRVTQAQLDAGEVVVFINSGLETETIAGSGNIGIPIEKARANVQLEFTRQLSSQYVEEGETITIAYMVRNLGNVDLRQISVHDALGNFEERIASLSPGESKTFLNHAMVGADAQSEAYVTYTPQTETAQRRQDLANVEIYLARESLEVELESNMQDVYYGGQVELTARVTNTGSVTLTAISLTDPALGIFTDKPFSLDPGESQEFTRLATLFARRQFQLTARASSPTGNPVSATSNPIDVAVESESGAVFLSVSAQPEMERIRRAGTVNFTVEVINSGFGSVSNVEIGERALGALHTFAVVPAGEPTSRTVALNVTETGEFQFYCAVRDESGRQSTIYAEPVTVTIASDGEEPSAALQPTESPILAGESTRPDSFNVYPYMIAGALILLAALTTLLAVTSFQERRARRLRKKQREEAKKK</sequence>
<evidence type="ECO:0000256" key="1">
    <source>
        <dbReference type="SAM" id="Phobius"/>
    </source>
</evidence>
<organism evidence="2 3">
    <name type="scientific">Candidatus Ornithocaccomicrobium faecavium</name>
    <dbReference type="NCBI Taxonomy" id="2840890"/>
    <lineage>
        <taxon>Bacteria</taxon>
        <taxon>Bacillati</taxon>
        <taxon>Bacillota</taxon>
        <taxon>Clostridia</taxon>
        <taxon>Candidatus Ornithocaccomicrobium</taxon>
    </lineage>
</organism>
<keyword evidence="1" id="KW-0472">Membrane</keyword>
<evidence type="ECO:0000313" key="2">
    <source>
        <dbReference type="EMBL" id="HIV28306.1"/>
    </source>
</evidence>
<keyword evidence="1" id="KW-1133">Transmembrane helix</keyword>
<reference evidence="2" key="2">
    <citation type="journal article" date="2021" name="PeerJ">
        <title>Extensive microbial diversity within the chicken gut microbiome revealed by metagenomics and culture.</title>
        <authorList>
            <person name="Gilroy R."/>
            <person name="Ravi A."/>
            <person name="Getino M."/>
            <person name="Pursley I."/>
            <person name="Horton D.L."/>
            <person name="Alikhan N.F."/>
            <person name="Baker D."/>
            <person name="Gharbi K."/>
            <person name="Hall N."/>
            <person name="Watson M."/>
            <person name="Adriaenssens E.M."/>
            <person name="Foster-Nyarko E."/>
            <person name="Jarju S."/>
            <person name="Secka A."/>
            <person name="Antonio M."/>
            <person name="Oren A."/>
            <person name="Chaudhuri R.R."/>
            <person name="La Ragione R."/>
            <person name="Hildebrand F."/>
            <person name="Pallen M.J."/>
        </authorList>
    </citation>
    <scope>NUCLEOTIDE SEQUENCE</scope>
    <source>
        <strain evidence="2">CHK183-6373</strain>
    </source>
</reference>
<name>A0A9D1P839_9FIRM</name>
<evidence type="ECO:0000313" key="3">
    <source>
        <dbReference type="Proteomes" id="UP000886884"/>
    </source>
</evidence>
<protein>
    <submittedName>
        <fullName evidence="2">Uncharacterized protein</fullName>
    </submittedName>
</protein>